<sequence>MKPPKLLNVLPLLLSTILPSSTLSLADSFSEILDKECCSEGNVYGLRITSSEQDVTLGEKVNGGYMVHKLTSDGNAALWCMSYWGGTAPLSTPQVLSKTSKSKPTKKRKKKAEKQVETPESWEYGYWDYDTTQVFRDGWNGFTNLTDGSPSLAMDGYVDCGDHAVSMLDFSGYDQDGFTCCMSYPLNNNVDAWLGQAVKPSVGASLVDFKYDAVAFRDVNVQDTFAYQTFE</sequence>
<gene>
    <name evidence="3" type="ORF">TrRE_jg8746</name>
</gene>
<evidence type="ECO:0000256" key="2">
    <source>
        <dbReference type="SAM" id="SignalP"/>
    </source>
</evidence>
<dbReference type="AlphaFoldDB" id="A0A9W7A282"/>
<name>A0A9W7A282_9STRA</name>
<feature type="signal peptide" evidence="2">
    <location>
        <begin position="1"/>
        <end position="26"/>
    </location>
</feature>
<proteinExistence type="predicted"/>
<evidence type="ECO:0000313" key="4">
    <source>
        <dbReference type="Proteomes" id="UP001165082"/>
    </source>
</evidence>
<feature type="compositionally biased region" description="Basic residues" evidence="1">
    <location>
        <begin position="100"/>
        <end position="112"/>
    </location>
</feature>
<keyword evidence="4" id="KW-1185">Reference proteome</keyword>
<feature type="non-terminal residue" evidence="3">
    <location>
        <position position="231"/>
    </location>
</feature>
<feature type="chain" id="PRO_5040938957" evidence="2">
    <location>
        <begin position="27"/>
        <end position="231"/>
    </location>
</feature>
<organism evidence="3 4">
    <name type="scientific">Triparma retinervis</name>
    <dbReference type="NCBI Taxonomy" id="2557542"/>
    <lineage>
        <taxon>Eukaryota</taxon>
        <taxon>Sar</taxon>
        <taxon>Stramenopiles</taxon>
        <taxon>Ochrophyta</taxon>
        <taxon>Bolidophyceae</taxon>
        <taxon>Parmales</taxon>
        <taxon>Triparmaceae</taxon>
        <taxon>Triparma</taxon>
    </lineage>
</organism>
<reference evidence="3" key="1">
    <citation type="submission" date="2022-07" db="EMBL/GenBank/DDBJ databases">
        <title>Genome analysis of Parmales, a sister group of diatoms, reveals the evolutionary specialization of diatoms from phago-mixotrophs to photoautotrophs.</title>
        <authorList>
            <person name="Ban H."/>
            <person name="Sato S."/>
            <person name="Yoshikawa S."/>
            <person name="Kazumasa Y."/>
            <person name="Nakamura Y."/>
            <person name="Ichinomiya M."/>
            <person name="Saitoh K."/>
            <person name="Sato N."/>
            <person name="Blanc-Mathieu R."/>
            <person name="Endo H."/>
            <person name="Kuwata A."/>
            <person name="Ogata H."/>
        </authorList>
    </citation>
    <scope>NUCLEOTIDE SEQUENCE</scope>
</reference>
<keyword evidence="2" id="KW-0732">Signal</keyword>
<protein>
    <submittedName>
        <fullName evidence="3">Uncharacterized protein</fullName>
    </submittedName>
</protein>
<evidence type="ECO:0000313" key="3">
    <source>
        <dbReference type="EMBL" id="GMH60669.1"/>
    </source>
</evidence>
<accession>A0A9W7A282</accession>
<evidence type="ECO:0000256" key="1">
    <source>
        <dbReference type="SAM" id="MobiDB-lite"/>
    </source>
</evidence>
<comment type="caution">
    <text evidence="3">The sequence shown here is derived from an EMBL/GenBank/DDBJ whole genome shotgun (WGS) entry which is preliminary data.</text>
</comment>
<feature type="region of interest" description="Disordered" evidence="1">
    <location>
        <begin position="93"/>
        <end position="114"/>
    </location>
</feature>
<dbReference type="Proteomes" id="UP001165082">
    <property type="component" value="Unassembled WGS sequence"/>
</dbReference>
<dbReference type="EMBL" id="BRXZ01001046">
    <property type="protein sequence ID" value="GMH60669.1"/>
    <property type="molecule type" value="Genomic_DNA"/>
</dbReference>